<protein>
    <submittedName>
        <fullName evidence="2">Hypothetical_protein</fullName>
    </submittedName>
</protein>
<reference evidence="2 3" key="2">
    <citation type="submission" date="2024-07" db="EMBL/GenBank/DDBJ databases">
        <authorList>
            <person name="Akdeniz Z."/>
        </authorList>
    </citation>
    <scope>NUCLEOTIDE SEQUENCE [LARGE SCALE GENOMIC DNA]</scope>
</reference>
<keyword evidence="3" id="KW-1185">Reference proteome</keyword>
<comment type="caution">
    <text evidence="1">The sequence shown here is derived from an EMBL/GenBank/DDBJ whole genome shotgun (WGS) entry which is preliminary data.</text>
</comment>
<dbReference type="EMBL" id="CAXDID020000330">
    <property type="protein sequence ID" value="CAL6077819.1"/>
    <property type="molecule type" value="Genomic_DNA"/>
</dbReference>
<evidence type="ECO:0000313" key="2">
    <source>
        <dbReference type="EMBL" id="CAL6077819.1"/>
    </source>
</evidence>
<organism evidence="1">
    <name type="scientific">Hexamita inflata</name>
    <dbReference type="NCBI Taxonomy" id="28002"/>
    <lineage>
        <taxon>Eukaryota</taxon>
        <taxon>Metamonada</taxon>
        <taxon>Diplomonadida</taxon>
        <taxon>Hexamitidae</taxon>
        <taxon>Hexamitinae</taxon>
        <taxon>Hexamita</taxon>
    </lineage>
</organism>
<reference evidence="1" key="1">
    <citation type="submission" date="2023-06" db="EMBL/GenBank/DDBJ databases">
        <authorList>
            <person name="Kurt Z."/>
        </authorList>
    </citation>
    <scope>NUCLEOTIDE SEQUENCE</scope>
</reference>
<evidence type="ECO:0000313" key="1">
    <source>
        <dbReference type="EMBL" id="CAI9922830.1"/>
    </source>
</evidence>
<name>A0AA86NQE1_9EUKA</name>
<proteinExistence type="predicted"/>
<dbReference type="AlphaFoldDB" id="A0AA86NQE1"/>
<gene>
    <name evidence="1" type="ORF">HINF_LOCUS10475</name>
    <name evidence="2" type="ORF">HINF_LOCUS58607</name>
</gene>
<dbReference type="EMBL" id="CATOUU010000263">
    <property type="protein sequence ID" value="CAI9922830.1"/>
    <property type="molecule type" value="Genomic_DNA"/>
</dbReference>
<dbReference type="Proteomes" id="UP001642409">
    <property type="component" value="Unassembled WGS sequence"/>
</dbReference>
<evidence type="ECO:0000313" key="3">
    <source>
        <dbReference type="Proteomes" id="UP001642409"/>
    </source>
</evidence>
<sequence length="110" mass="12242">MIFQFALQICAQNFEDENGKCVCNFFLSQNGKQCAKNCEEFGETELNGKCVQSIQRKSASSTYDCIYLYNQGSIWDGGSQCKCAAGYAGSYSGGPSKCFFELGRRMKFII</sequence>
<accession>A0AA86NQE1</accession>